<feature type="modified residue" description="4-aspartylphosphate" evidence="6">
    <location>
        <position position="57"/>
    </location>
</feature>
<dbReference type="GO" id="GO:0000160">
    <property type="term" value="P:phosphorelay signal transduction system"/>
    <property type="evidence" value="ECO:0007669"/>
    <property type="project" value="InterPro"/>
</dbReference>
<feature type="domain" description="Response regulatory" evidence="8">
    <location>
        <begin position="8"/>
        <end position="123"/>
    </location>
</feature>
<dbReference type="PROSITE" id="PS00675">
    <property type="entry name" value="SIGMA54_INTERACT_1"/>
    <property type="match status" value="1"/>
</dbReference>
<keyword evidence="2" id="KW-0067">ATP-binding</keyword>
<evidence type="ECO:0000256" key="1">
    <source>
        <dbReference type="ARBA" id="ARBA00022741"/>
    </source>
</evidence>
<evidence type="ECO:0000256" key="2">
    <source>
        <dbReference type="ARBA" id="ARBA00022840"/>
    </source>
</evidence>
<dbReference type="InterPro" id="IPR001789">
    <property type="entry name" value="Sig_transdc_resp-reg_receiver"/>
</dbReference>
<accession>I0IF68</accession>
<dbReference type="EMBL" id="AP012338">
    <property type="protein sequence ID" value="BAM03906.1"/>
    <property type="molecule type" value="Genomic_DNA"/>
</dbReference>
<evidence type="ECO:0000259" key="7">
    <source>
        <dbReference type="PROSITE" id="PS50045"/>
    </source>
</evidence>
<dbReference type="InterPro" id="IPR009057">
    <property type="entry name" value="Homeodomain-like_sf"/>
</dbReference>
<dbReference type="GO" id="GO:0005524">
    <property type="term" value="F:ATP binding"/>
    <property type="evidence" value="ECO:0007669"/>
    <property type="project" value="UniProtKB-KW"/>
</dbReference>
<dbReference type="PROSITE" id="PS00688">
    <property type="entry name" value="SIGMA54_INTERACT_3"/>
    <property type="match status" value="1"/>
</dbReference>
<keyword evidence="3" id="KW-0805">Transcription regulation</keyword>
<dbReference type="InterPro" id="IPR025944">
    <property type="entry name" value="Sigma_54_int_dom_CS"/>
</dbReference>
<dbReference type="Gene3D" id="1.10.10.60">
    <property type="entry name" value="Homeodomain-like"/>
    <property type="match status" value="1"/>
</dbReference>
<dbReference type="Gene3D" id="1.10.8.60">
    <property type="match status" value="1"/>
</dbReference>
<dbReference type="PANTHER" id="PTHR32071:SF57">
    <property type="entry name" value="C4-DICARBOXYLATE TRANSPORT TRANSCRIPTIONAL REGULATORY PROTEIN DCTD"/>
    <property type="match status" value="1"/>
</dbReference>
<dbReference type="CDD" id="cd00009">
    <property type="entry name" value="AAA"/>
    <property type="match status" value="1"/>
</dbReference>
<dbReference type="Pfam" id="PF00072">
    <property type="entry name" value="Response_reg"/>
    <property type="match status" value="1"/>
</dbReference>
<dbReference type="InterPro" id="IPR002197">
    <property type="entry name" value="HTH_Fis"/>
</dbReference>
<dbReference type="InterPro" id="IPR025662">
    <property type="entry name" value="Sigma_54_int_dom_ATP-bd_1"/>
</dbReference>
<feature type="domain" description="Sigma-54 factor interaction" evidence="7">
    <location>
        <begin position="148"/>
        <end position="377"/>
    </location>
</feature>
<evidence type="ECO:0000256" key="4">
    <source>
        <dbReference type="ARBA" id="ARBA00023125"/>
    </source>
</evidence>
<dbReference type="OrthoDB" id="9807827at2"/>
<dbReference type="STRING" id="1142394.PSMK_17470"/>
<dbReference type="AlphaFoldDB" id="I0IF68"/>
<organism evidence="9 10">
    <name type="scientific">Phycisphaera mikurensis (strain NBRC 102666 / KCTC 22515 / FYK2301M01)</name>
    <dbReference type="NCBI Taxonomy" id="1142394"/>
    <lineage>
        <taxon>Bacteria</taxon>
        <taxon>Pseudomonadati</taxon>
        <taxon>Planctomycetota</taxon>
        <taxon>Phycisphaerae</taxon>
        <taxon>Phycisphaerales</taxon>
        <taxon>Phycisphaeraceae</taxon>
        <taxon>Phycisphaera</taxon>
    </lineage>
</organism>
<dbReference type="RefSeq" id="WP_014437124.1">
    <property type="nucleotide sequence ID" value="NC_017080.1"/>
</dbReference>
<dbReference type="Gene3D" id="3.40.50.2300">
    <property type="match status" value="1"/>
</dbReference>
<keyword evidence="6" id="KW-0597">Phosphoprotein</keyword>
<dbReference type="SMART" id="SM00448">
    <property type="entry name" value="REC"/>
    <property type="match status" value="1"/>
</dbReference>
<dbReference type="PROSITE" id="PS50110">
    <property type="entry name" value="RESPONSE_REGULATORY"/>
    <property type="match status" value="1"/>
</dbReference>
<dbReference type="PROSITE" id="PS50045">
    <property type="entry name" value="SIGMA54_INTERACT_4"/>
    <property type="match status" value="1"/>
</dbReference>
<dbReference type="FunFam" id="3.40.50.300:FF:000006">
    <property type="entry name" value="DNA-binding transcriptional regulator NtrC"/>
    <property type="match status" value="1"/>
</dbReference>
<keyword evidence="10" id="KW-1185">Reference proteome</keyword>
<proteinExistence type="predicted"/>
<evidence type="ECO:0000313" key="9">
    <source>
        <dbReference type="EMBL" id="BAM03906.1"/>
    </source>
</evidence>
<dbReference type="PANTHER" id="PTHR32071">
    <property type="entry name" value="TRANSCRIPTIONAL REGULATORY PROTEIN"/>
    <property type="match status" value="1"/>
</dbReference>
<dbReference type="Pfam" id="PF00158">
    <property type="entry name" value="Sigma54_activat"/>
    <property type="match status" value="1"/>
</dbReference>
<reference evidence="9 10" key="1">
    <citation type="submission" date="2012-02" db="EMBL/GenBank/DDBJ databases">
        <title>Complete genome sequence of Phycisphaera mikurensis NBRC 102666.</title>
        <authorList>
            <person name="Ankai A."/>
            <person name="Hosoyama A."/>
            <person name="Terui Y."/>
            <person name="Sekine M."/>
            <person name="Fukai R."/>
            <person name="Kato Y."/>
            <person name="Nakamura S."/>
            <person name="Yamada-Narita S."/>
            <person name="Kawakoshi A."/>
            <person name="Fukunaga Y."/>
            <person name="Yamazaki S."/>
            <person name="Fujita N."/>
        </authorList>
    </citation>
    <scope>NUCLEOTIDE SEQUENCE [LARGE SCALE GENOMIC DNA]</scope>
    <source>
        <strain evidence="10">NBRC 102666 / KCTC 22515 / FYK2301M01</strain>
    </source>
</reference>
<protein>
    <submittedName>
        <fullName evidence="9">Putative NtrC family two-component system response regulator</fullName>
    </submittedName>
</protein>
<dbReference type="eggNOG" id="COG2204">
    <property type="taxonomic scope" value="Bacteria"/>
</dbReference>
<dbReference type="InterPro" id="IPR011006">
    <property type="entry name" value="CheY-like_superfamily"/>
</dbReference>
<dbReference type="Gene3D" id="3.40.50.300">
    <property type="entry name" value="P-loop containing nucleotide triphosphate hydrolases"/>
    <property type="match status" value="1"/>
</dbReference>
<dbReference type="Pfam" id="PF02954">
    <property type="entry name" value="HTH_8"/>
    <property type="match status" value="1"/>
</dbReference>
<dbReference type="SUPFAM" id="SSF52172">
    <property type="entry name" value="CheY-like"/>
    <property type="match status" value="1"/>
</dbReference>
<dbReference type="InterPro" id="IPR025943">
    <property type="entry name" value="Sigma_54_int_dom_ATP-bd_2"/>
</dbReference>
<dbReference type="Proteomes" id="UP000007881">
    <property type="component" value="Chromosome"/>
</dbReference>
<evidence type="ECO:0000256" key="6">
    <source>
        <dbReference type="PROSITE-ProRule" id="PRU00169"/>
    </source>
</evidence>
<dbReference type="SUPFAM" id="SSF46689">
    <property type="entry name" value="Homeodomain-like"/>
    <property type="match status" value="1"/>
</dbReference>
<dbReference type="GO" id="GO:0006355">
    <property type="term" value="P:regulation of DNA-templated transcription"/>
    <property type="evidence" value="ECO:0007669"/>
    <property type="project" value="InterPro"/>
</dbReference>
<keyword evidence="5" id="KW-0804">Transcription</keyword>
<sequence length="458" mass="49741">MSGASAAQVLVIDDEEDHAEVMGEVLKRMGHVCTLVHTLPAAVDELKHGAFDLIVTDLVMDAQDDGLRVLEAARAGQSDAAVVMVTAHGDVPTAKAALRGGAYDFIEKPLDLDVFRTLCGNAIEAVFLRTQNRELKREVEGARGFEGMLGTSAAIRALANQVEQVAPAPLPVLVTGESGTGKELVARAIHSRSKRSGKPFVPINCAGLSESILEDELFGHVRGAFTGAEKDRQGRFEYASGGTMFLDEIGDMPKPMQAKLLRVLESGEVVRLGSNEPRHVDVRLVSATNAGLEAMVKEGAFREDLYFRIKGMELHLPPLRARREDVPLLVRHFLAKFAHELGKPVPEVARDTMGLLSGYGWPGNVRQLINVTQNALVMCDGPVLEPKHLPPEVRLTDGDVPENAESLGGEAPLKLDQLEKHAIRNALRVAEGNREQAAEMLGIGERTLYRKLKEYGVK</sequence>
<name>I0IF68_PHYMF</name>
<gene>
    <name evidence="9" type="ordered locus">PSMK_17470</name>
</gene>
<dbReference type="PRINTS" id="PR01590">
    <property type="entry name" value="HTHFIS"/>
</dbReference>
<dbReference type="HOGENOM" id="CLU_000445_0_6_0"/>
<evidence type="ECO:0000313" key="10">
    <source>
        <dbReference type="Proteomes" id="UP000007881"/>
    </source>
</evidence>
<dbReference type="PROSITE" id="PS00676">
    <property type="entry name" value="SIGMA54_INTERACT_2"/>
    <property type="match status" value="1"/>
</dbReference>
<dbReference type="Pfam" id="PF25601">
    <property type="entry name" value="AAA_lid_14"/>
    <property type="match status" value="1"/>
</dbReference>
<keyword evidence="1" id="KW-0547">Nucleotide-binding</keyword>
<evidence type="ECO:0000256" key="5">
    <source>
        <dbReference type="ARBA" id="ARBA00023163"/>
    </source>
</evidence>
<dbReference type="InterPro" id="IPR003593">
    <property type="entry name" value="AAA+_ATPase"/>
</dbReference>
<dbReference type="InterPro" id="IPR002078">
    <property type="entry name" value="Sigma_54_int"/>
</dbReference>
<dbReference type="GO" id="GO:0043565">
    <property type="term" value="F:sequence-specific DNA binding"/>
    <property type="evidence" value="ECO:0007669"/>
    <property type="project" value="InterPro"/>
</dbReference>
<dbReference type="SUPFAM" id="SSF52540">
    <property type="entry name" value="P-loop containing nucleoside triphosphate hydrolases"/>
    <property type="match status" value="1"/>
</dbReference>
<keyword evidence="4" id="KW-0238">DNA-binding</keyword>
<evidence type="ECO:0000256" key="3">
    <source>
        <dbReference type="ARBA" id="ARBA00023015"/>
    </source>
</evidence>
<evidence type="ECO:0000259" key="8">
    <source>
        <dbReference type="PROSITE" id="PS50110"/>
    </source>
</evidence>
<dbReference type="InterPro" id="IPR027417">
    <property type="entry name" value="P-loop_NTPase"/>
</dbReference>
<dbReference type="InterPro" id="IPR058031">
    <property type="entry name" value="AAA_lid_NorR"/>
</dbReference>
<dbReference type="SMART" id="SM00382">
    <property type="entry name" value="AAA"/>
    <property type="match status" value="1"/>
</dbReference>
<dbReference type="KEGG" id="phm:PSMK_17470"/>